<sequence length="236" mass="24564">MTTTASGVTLRILSGLAVRGAFEGGIVADYEMRTGNTVAIEWVPTTLIMTRVAGGEQADVLVLIRESMDKLVEQGKIDPATRVEVAHSRLGLAVPRGAAHPAIGSVDDFRTALLQARSVAYSRAGASGIHFEAVIERLGIADAVRSRATVIPAGFTAEKLVTGEADMAVQQVSELLVVPGIEVAGKFPEELQQVSSFSAAMMAQSAHRVAAEAFLAGLHGERATAAYLASGVDPAA</sequence>
<protein>
    <submittedName>
        <fullName evidence="1">ABC transporter substrate-binding protein</fullName>
    </submittedName>
</protein>
<dbReference type="EMBL" id="JAAGBB010000029">
    <property type="protein sequence ID" value="MBR0667094.1"/>
    <property type="molecule type" value="Genomic_DNA"/>
</dbReference>
<dbReference type="Proteomes" id="UP001196870">
    <property type="component" value="Unassembled WGS sequence"/>
</dbReference>
<dbReference type="Gene3D" id="3.40.190.10">
    <property type="entry name" value="Periplasmic binding protein-like II"/>
    <property type="match status" value="2"/>
</dbReference>
<organism evidence="1 2">
    <name type="scientific">Plastoroseomonas hellenica</name>
    <dbReference type="NCBI Taxonomy" id="2687306"/>
    <lineage>
        <taxon>Bacteria</taxon>
        <taxon>Pseudomonadati</taxon>
        <taxon>Pseudomonadota</taxon>
        <taxon>Alphaproteobacteria</taxon>
        <taxon>Acetobacterales</taxon>
        <taxon>Acetobacteraceae</taxon>
        <taxon>Plastoroseomonas</taxon>
    </lineage>
</organism>
<proteinExistence type="predicted"/>
<dbReference type="InterPro" id="IPR050682">
    <property type="entry name" value="ModA/WtpA"/>
</dbReference>
<gene>
    <name evidence="1" type="ORF">GXW71_22225</name>
</gene>
<dbReference type="Pfam" id="PF13531">
    <property type="entry name" value="SBP_bac_11"/>
    <property type="match status" value="1"/>
</dbReference>
<dbReference type="SUPFAM" id="SSF53850">
    <property type="entry name" value="Periplasmic binding protein-like II"/>
    <property type="match status" value="1"/>
</dbReference>
<evidence type="ECO:0000313" key="1">
    <source>
        <dbReference type="EMBL" id="MBR0667094.1"/>
    </source>
</evidence>
<dbReference type="RefSeq" id="WP_246526777.1">
    <property type="nucleotide sequence ID" value="NZ_JAAGBB010000029.1"/>
</dbReference>
<accession>A0ABS5F3E0</accession>
<comment type="caution">
    <text evidence="1">The sequence shown here is derived from an EMBL/GenBank/DDBJ whole genome shotgun (WGS) entry which is preliminary data.</text>
</comment>
<keyword evidence="2" id="KW-1185">Reference proteome</keyword>
<reference evidence="2" key="1">
    <citation type="journal article" date="2021" name="Syst. Appl. Microbiol.">
        <title>Roseomonas hellenica sp. nov., isolated from roots of wild-growing Alkanna tinctoria.</title>
        <authorList>
            <person name="Rat A."/>
            <person name="Naranjo H.D."/>
            <person name="Lebbe L."/>
            <person name="Cnockaert M."/>
            <person name="Krigas N."/>
            <person name="Grigoriadou K."/>
            <person name="Maloupa E."/>
            <person name="Willems A."/>
        </authorList>
    </citation>
    <scope>NUCLEOTIDE SEQUENCE [LARGE SCALE GENOMIC DNA]</scope>
    <source>
        <strain evidence="2">LMG 31523</strain>
    </source>
</reference>
<evidence type="ECO:0000313" key="2">
    <source>
        <dbReference type="Proteomes" id="UP001196870"/>
    </source>
</evidence>
<name>A0ABS5F3E0_9PROT</name>
<dbReference type="PANTHER" id="PTHR30632">
    <property type="entry name" value="MOLYBDATE-BINDING PERIPLASMIC PROTEIN"/>
    <property type="match status" value="1"/>
</dbReference>
<dbReference type="PANTHER" id="PTHR30632:SF11">
    <property type="entry name" value="BLR4797 PROTEIN"/>
    <property type="match status" value="1"/>
</dbReference>